<name>A0A3B0VZ18_9ZZZZ</name>
<dbReference type="InterPro" id="IPR038693">
    <property type="entry name" value="PaaB_sf"/>
</dbReference>
<protein>
    <submittedName>
        <fullName evidence="1">1,2-phenylacetyl-CoA epoxidase, subunit B</fullName>
        <ecNumber evidence="1">1.14.13.149</ecNumber>
    </submittedName>
</protein>
<dbReference type="EC" id="1.14.13.149" evidence="1"/>
<dbReference type="Pfam" id="PF06243">
    <property type="entry name" value="PaaB"/>
    <property type="match status" value="1"/>
</dbReference>
<proteinExistence type="predicted"/>
<keyword evidence="1" id="KW-0560">Oxidoreductase</keyword>
<dbReference type="InterPro" id="IPR009359">
    <property type="entry name" value="PaaB"/>
</dbReference>
<reference evidence="1" key="1">
    <citation type="submission" date="2018-06" db="EMBL/GenBank/DDBJ databases">
        <authorList>
            <person name="Zhirakovskaya E."/>
        </authorList>
    </citation>
    <scope>NUCLEOTIDE SEQUENCE</scope>
</reference>
<sequence length="90" mass="10392">MKLYEIFLRAKSGLSHKHVGSLHSSDAHMALQNARDLYTRREEGESIWVVESANIISSNPQDKNAYFAPAQDKIYRHPSFYKIDKEVKNI</sequence>
<evidence type="ECO:0000313" key="1">
    <source>
        <dbReference type="EMBL" id="VAW36614.1"/>
    </source>
</evidence>
<dbReference type="Gene3D" id="3.10.20.520">
    <property type="entry name" value="Phenylacetic acid degradation B"/>
    <property type="match status" value="1"/>
</dbReference>
<dbReference type="PIRSF" id="PIRSF030200">
    <property type="entry name" value="PaaB"/>
    <property type="match status" value="1"/>
</dbReference>
<organism evidence="1">
    <name type="scientific">hydrothermal vent metagenome</name>
    <dbReference type="NCBI Taxonomy" id="652676"/>
    <lineage>
        <taxon>unclassified sequences</taxon>
        <taxon>metagenomes</taxon>
        <taxon>ecological metagenomes</taxon>
    </lineage>
</organism>
<dbReference type="EMBL" id="UOEW01000146">
    <property type="protein sequence ID" value="VAW36614.1"/>
    <property type="molecule type" value="Genomic_DNA"/>
</dbReference>
<dbReference type="GO" id="GO:0097266">
    <property type="term" value="F:phenylacetyl-CoA 1,2-epoxidase activity"/>
    <property type="evidence" value="ECO:0007669"/>
    <property type="project" value="UniProtKB-EC"/>
</dbReference>
<accession>A0A3B0VZ18</accession>
<dbReference type="AlphaFoldDB" id="A0A3B0VZ18"/>
<dbReference type="NCBIfam" id="TIGR02157">
    <property type="entry name" value="PA_CoA_Oxy2"/>
    <property type="match status" value="1"/>
</dbReference>
<gene>
    <name evidence="1" type="ORF">MNBD_GAMMA01-157</name>
</gene>